<feature type="transmembrane region" description="Helical" evidence="8">
    <location>
        <begin position="340"/>
        <end position="365"/>
    </location>
</feature>
<comment type="caution">
    <text evidence="10">The sequence shown here is derived from an EMBL/GenBank/DDBJ whole genome shotgun (WGS) entry which is preliminary data.</text>
</comment>
<dbReference type="OrthoDB" id="6133115at2759"/>
<feature type="domain" description="Major facilitator superfamily (MFS) profile" evidence="9">
    <location>
        <begin position="39"/>
        <end position="495"/>
    </location>
</feature>
<evidence type="ECO:0000256" key="5">
    <source>
        <dbReference type="ARBA" id="ARBA00022989"/>
    </source>
</evidence>
<keyword evidence="6 8" id="KW-0472">Membrane</keyword>
<organism evidence="10 11">
    <name type="scientific">Venustampulla echinocandica</name>
    <dbReference type="NCBI Taxonomy" id="2656787"/>
    <lineage>
        <taxon>Eukaryota</taxon>
        <taxon>Fungi</taxon>
        <taxon>Dikarya</taxon>
        <taxon>Ascomycota</taxon>
        <taxon>Pezizomycotina</taxon>
        <taxon>Leotiomycetes</taxon>
        <taxon>Helotiales</taxon>
        <taxon>Pleuroascaceae</taxon>
        <taxon>Venustampulla</taxon>
    </lineage>
</organism>
<dbReference type="EMBL" id="NPIC01000007">
    <property type="protein sequence ID" value="RDL34370.1"/>
    <property type="molecule type" value="Genomic_DNA"/>
</dbReference>
<dbReference type="PANTHER" id="PTHR48022:SF3">
    <property type="entry name" value="HEXOSE TRANSPORTER PROTEIN (AFU_ORTHOLOGUE AFUA_8G04480)-RELATED"/>
    <property type="match status" value="1"/>
</dbReference>
<keyword evidence="4 8" id="KW-0812">Transmembrane</keyword>
<dbReference type="GO" id="GO:0016020">
    <property type="term" value="C:membrane"/>
    <property type="evidence" value="ECO:0007669"/>
    <property type="project" value="UniProtKB-SubCell"/>
</dbReference>
<feature type="transmembrane region" description="Helical" evidence="8">
    <location>
        <begin position="150"/>
        <end position="171"/>
    </location>
</feature>
<evidence type="ECO:0000256" key="1">
    <source>
        <dbReference type="ARBA" id="ARBA00004141"/>
    </source>
</evidence>
<feature type="transmembrane region" description="Helical" evidence="8">
    <location>
        <begin position="443"/>
        <end position="464"/>
    </location>
</feature>
<dbReference type="PANTHER" id="PTHR48022">
    <property type="entry name" value="PLASTIDIC GLUCOSE TRANSPORTER 4"/>
    <property type="match status" value="1"/>
</dbReference>
<keyword evidence="5 8" id="KW-1133">Transmembrane helix</keyword>
<feature type="transmembrane region" description="Helical" evidence="8">
    <location>
        <begin position="372"/>
        <end position="390"/>
    </location>
</feature>
<dbReference type="Pfam" id="PF00083">
    <property type="entry name" value="Sugar_tr"/>
    <property type="match status" value="1"/>
</dbReference>
<dbReference type="GeneID" id="43600347"/>
<evidence type="ECO:0000313" key="10">
    <source>
        <dbReference type="EMBL" id="RDL34370.1"/>
    </source>
</evidence>
<evidence type="ECO:0000256" key="3">
    <source>
        <dbReference type="ARBA" id="ARBA00022448"/>
    </source>
</evidence>
<dbReference type="InterPro" id="IPR050360">
    <property type="entry name" value="MFS_Sugar_Transporters"/>
</dbReference>
<feature type="transmembrane region" description="Helical" evidence="8">
    <location>
        <begin position="183"/>
        <end position="202"/>
    </location>
</feature>
<keyword evidence="3 7" id="KW-0813">Transport</keyword>
<dbReference type="InterPro" id="IPR036259">
    <property type="entry name" value="MFS_trans_sf"/>
</dbReference>
<dbReference type="PROSITE" id="PS00216">
    <property type="entry name" value="SUGAR_TRANSPORT_1"/>
    <property type="match status" value="2"/>
</dbReference>
<dbReference type="AlphaFoldDB" id="A0A370TGR0"/>
<dbReference type="RefSeq" id="XP_031867352.1">
    <property type="nucleotide sequence ID" value="XM_032016121.1"/>
</dbReference>
<dbReference type="Proteomes" id="UP000254866">
    <property type="component" value="Unassembled WGS sequence"/>
</dbReference>
<comment type="similarity">
    <text evidence="2 7">Belongs to the major facilitator superfamily. Sugar transporter (TC 2.A.1.1) family.</text>
</comment>
<feature type="transmembrane region" description="Helical" evidence="8">
    <location>
        <begin position="125"/>
        <end position="144"/>
    </location>
</feature>
<feature type="transmembrane region" description="Helical" evidence="8">
    <location>
        <begin position="306"/>
        <end position="328"/>
    </location>
</feature>
<dbReference type="GO" id="GO:0005351">
    <property type="term" value="F:carbohydrate:proton symporter activity"/>
    <property type="evidence" value="ECO:0007669"/>
    <property type="project" value="TreeGrafter"/>
</dbReference>
<accession>A0A370TGR0</accession>
<keyword evidence="11" id="KW-1185">Reference proteome</keyword>
<dbReference type="NCBIfam" id="TIGR00879">
    <property type="entry name" value="SP"/>
    <property type="match status" value="1"/>
</dbReference>
<evidence type="ECO:0000256" key="6">
    <source>
        <dbReference type="ARBA" id="ARBA00023136"/>
    </source>
</evidence>
<feature type="transmembrane region" description="Helical" evidence="8">
    <location>
        <begin position="93"/>
        <end position="113"/>
    </location>
</feature>
<dbReference type="InterPro" id="IPR005828">
    <property type="entry name" value="MFS_sugar_transport-like"/>
</dbReference>
<evidence type="ECO:0000313" key="11">
    <source>
        <dbReference type="Proteomes" id="UP000254866"/>
    </source>
</evidence>
<dbReference type="SUPFAM" id="SSF103473">
    <property type="entry name" value="MFS general substrate transporter"/>
    <property type="match status" value="1"/>
</dbReference>
<protein>
    <submittedName>
        <fullName evidence="10">General substrate transporter</fullName>
    </submittedName>
</protein>
<dbReference type="InterPro" id="IPR020846">
    <property type="entry name" value="MFS_dom"/>
</dbReference>
<evidence type="ECO:0000256" key="8">
    <source>
        <dbReference type="SAM" id="Phobius"/>
    </source>
</evidence>
<sequence>MVQKKKGSNYIAGEAIERVLPVTNKYWFQFSHLLKLNLILLVPLLSSSVAGYDGKLESSASNFYMTNISIGSLMNGLQTLPQWKEYFNHPQGALLGLVNAAQSIGSVVALPAVGMLSDKFGRKKVLLSGIIIILIATIIGATSINMAMLVISRIVVGAGGMLVVQPSPMLIAELSYPTHRGKYTSAFWTMYYLGAILASWVTFGTQDYTSTMSWRIPTILQACWPLVQLTAIWWLPESPRWLVANDRAHEARAILCKHHAGGDLDSALVNLEMEEIAESIQLERTAASGGWGWGALVATPGNRKRLFIAVFLGSAAQWNGIGVVSYYLTLVLDSVGITDVFMQTLINGLLQIFNFWAALSAAFLVDRLGRRVLFLWSGVGMLVSYIVWTACSAVNSNTGSKPAGIVVVVCLFTFFFHYDIAYTPLLMSYPTEIFPYTLRSKGLTCELLSIYASLVIAAFVNPIGLENIGWRYYIVFCCFLVVILAVTYFVFPETKGYSLEEIAEIFDGPGVALDSAFVKEDNEKGGIERIENKDV</sequence>
<gene>
    <name evidence="10" type="ORF">BP5553_07498</name>
</gene>
<feature type="transmembrane region" description="Helical" evidence="8">
    <location>
        <begin position="402"/>
        <end position="422"/>
    </location>
</feature>
<proteinExistence type="inferred from homology"/>
<evidence type="ECO:0000259" key="9">
    <source>
        <dbReference type="PROSITE" id="PS50850"/>
    </source>
</evidence>
<dbReference type="InterPro" id="IPR005829">
    <property type="entry name" value="Sugar_transporter_CS"/>
</dbReference>
<evidence type="ECO:0000256" key="2">
    <source>
        <dbReference type="ARBA" id="ARBA00010992"/>
    </source>
</evidence>
<dbReference type="PROSITE" id="PS50850">
    <property type="entry name" value="MFS"/>
    <property type="match status" value="1"/>
</dbReference>
<comment type="subcellular location">
    <subcellularLocation>
        <location evidence="1">Membrane</location>
        <topology evidence="1">Multi-pass membrane protein</topology>
    </subcellularLocation>
</comment>
<evidence type="ECO:0000256" key="4">
    <source>
        <dbReference type="ARBA" id="ARBA00022692"/>
    </source>
</evidence>
<dbReference type="Gene3D" id="1.20.1250.20">
    <property type="entry name" value="MFS general substrate transporter like domains"/>
    <property type="match status" value="1"/>
</dbReference>
<feature type="transmembrane region" description="Helical" evidence="8">
    <location>
        <begin position="470"/>
        <end position="491"/>
    </location>
</feature>
<name>A0A370TGR0_9HELO</name>
<dbReference type="InterPro" id="IPR003663">
    <property type="entry name" value="Sugar/inositol_transpt"/>
</dbReference>
<dbReference type="FunFam" id="1.20.1250.20:FF:000117">
    <property type="entry name" value="MFS hexose transporter"/>
    <property type="match status" value="1"/>
</dbReference>
<evidence type="ECO:0000256" key="7">
    <source>
        <dbReference type="RuleBase" id="RU003346"/>
    </source>
</evidence>
<reference evidence="10 11" key="1">
    <citation type="journal article" date="2018" name="IMA Fungus">
        <title>IMA Genome-F 9: Draft genome sequence of Annulohypoxylon stygium, Aspergillus mulundensis, Berkeleyomyces basicola (syn. Thielaviopsis basicola), Ceratocystis smalleyi, two Cercospora beticola strains, Coleophoma cylindrospora, Fusarium fracticaudum, Phialophora cf. hyalina, and Morchella septimelata.</title>
        <authorList>
            <person name="Wingfield B.D."/>
            <person name="Bills G.F."/>
            <person name="Dong Y."/>
            <person name="Huang W."/>
            <person name="Nel W.J."/>
            <person name="Swalarsk-Parry B.S."/>
            <person name="Vaghefi N."/>
            <person name="Wilken P.M."/>
            <person name="An Z."/>
            <person name="de Beer Z.W."/>
            <person name="De Vos L."/>
            <person name="Chen L."/>
            <person name="Duong T.A."/>
            <person name="Gao Y."/>
            <person name="Hammerbacher A."/>
            <person name="Kikkert J.R."/>
            <person name="Li Y."/>
            <person name="Li H."/>
            <person name="Li K."/>
            <person name="Li Q."/>
            <person name="Liu X."/>
            <person name="Ma X."/>
            <person name="Naidoo K."/>
            <person name="Pethybridge S.J."/>
            <person name="Sun J."/>
            <person name="Steenkamp E.T."/>
            <person name="van der Nest M.A."/>
            <person name="van Wyk S."/>
            <person name="Wingfield M.J."/>
            <person name="Xiong C."/>
            <person name="Yue Q."/>
            <person name="Zhang X."/>
        </authorList>
    </citation>
    <scope>NUCLEOTIDE SEQUENCE [LARGE SCALE GENOMIC DNA]</scope>
    <source>
        <strain evidence="10 11">BP 5553</strain>
    </source>
</reference>